<keyword evidence="5" id="KW-0963">Cytoplasm</keyword>
<comment type="similarity">
    <text evidence="2">Belongs to the DNA polymerase type-C family. DnaE subfamily.</text>
</comment>
<dbReference type="CDD" id="cd07433">
    <property type="entry name" value="PHP_PolIIIA_DnaE1"/>
    <property type="match status" value="1"/>
</dbReference>
<evidence type="ECO:0000259" key="13">
    <source>
        <dbReference type="SMART" id="SM00481"/>
    </source>
</evidence>
<gene>
    <name evidence="14" type="ORF">SAMN05216241_10268</name>
</gene>
<evidence type="ECO:0000256" key="8">
    <source>
        <dbReference type="ARBA" id="ARBA00022705"/>
    </source>
</evidence>
<dbReference type="InterPro" id="IPR004365">
    <property type="entry name" value="NA-bd_OB_tRNA"/>
</dbReference>
<organism evidence="14 15">
    <name type="scientific">Limimonas halophila</name>
    <dbReference type="NCBI Taxonomy" id="1082479"/>
    <lineage>
        <taxon>Bacteria</taxon>
        <taxon>Pseudomonadati</taxon>
        <taxon>Pseudomonadota</taxon>
        <taxon>Alphaproteobacteria</taxon>
        <taxon>Rhodospirillales</taxon>
        <taxon>Rhodovibrionaceae</taxon>
        <taxon>Limimonas</taxon>
    </lineage>
</organism>
<dbReference type="AlphaFoldDB" id="A0A1G7N8Z0"/>
<name>A0A1G7N8Z0_9PROT</name>
<comment type="function">
    <text evidence="10">DNA polymerase III is a complex, multichain enzyme responsible for most of the replicative synthesis in bacteria. This DNA polymerase also exhibits 3' to 5' exonuclease activity. The alpha chain is the DNA polymerase.</text>
</comment>
<dbReference type="PANTHER" id="PTHR32294:SF0">
    <property type="entry name" value="DNA POLYMERASE III SUBUNIT ALPHA"/>
    <property type="match status" value="1"/>
</dbReference>
<evidence type="ECO:0000313" key="14">
    <source>
        <dbReference type="EMBL" id="SDF70411.1"/>
    </source>
</evidence>
<dbReference type="InterPro" id="IPR029460">
    <property type="entry name" value="DNAPol_HHH"/>
</dbReference>
<comment type="catalytic activity">
    <reaction evidence="12">
        <text>DNA(n) + a 2'-deoxyribonucleoside 5'-triphosphate = DNA(n+1) + diphosphate</text>
        <dbReference type="Rhea" id="RHEA:22508"/>
        <dbReference type="Rhea" id="RHEA-COMP:17339"/>
        <dbReference type="Rhea" id="RHEA-COMP:17340"/>
        <dbReference type="ChEBI" id="CHEBI:33019"/>
        <dbReference type="ChEBI" id="CHEBI:61560"/>
        <dbReference type="ChEBI" id="CHEBI:173112"/>
        <dbReference type="EC" id="2.7.7.7"/>
    </reaction>
</comment>
<dbReference type="InterPro" id="IPR016195">
    <property type="entry name" value="Pol/histidinol_Pase-like"/>
</dbReference>
<dbReference type="InterPro" id="IPR041931">
    <property type="entry name" value="DNA_pol3_alpha_thumb_dom"/>
</dbReference>
<evidence type="ECO:0000256" key="1">
    <source>
        <dbReference type="ARBA" id="ARBA00004496"/>
    </source>
</evidence>
<dbReference type="Pfam" id="PF07733">
    <property type="entry name" value="DNA_pol3_alpha"/>
    <property type="match status" value="1"/>
</dbReference>
<dbReference type="EC" id="2.7.7.7" evidence="3"/>
<sequence length="1180" mass="130238">MMSCASHSPAHPCCVDSGAGATVPAMSHADFVHLRVHSAYSLSEGAIKVPELVELCRQHGMPAVAMTDTNNLFGVLEFAQTAKKQGVQPVVGCQLAVARPEGSARNGTGADAAPDQLVLLVQDETGYQNLIHLVSRAFLETPSGETPHISWDKLAANAEGLLCLSGGPSGPVGRLLAENKDEQARESLERLIGIFPGRLYVEVQRHGLATEEAIEDRMVQLAYDTEVPLVATNEAFFPDEGMHEAHEALLCIAEGAYLSQDNRRKLTPDHGFKPAGAMRQLFEDLPEAVDNTLVVAQRCHHFPEPIDPMLPSAIGDGRSEIEVLRETAEQGLRDRLETHVYTADMDADARERAAEPYWHRLQHELDVIENMGFPGYFLIVADFIQWAKNRDIPVGPGRGSGAGSLVAWALLITDLDPLAWNLLFERFMNPERVNMPDFDVDFCQDRRDEVIAYVQEKYGHEHVAQIITFGKLQARAALRDVGRVLEMPFGQVDRICKLVPQSPANPVTLQEAIDSEPQLQEWRDSDEQVRRLIDIALKLEGLYRHASTHAAGVVIGDRPLDALIPLYRDPRADMPVTQFNMKDVEKAGLVKFDFLGLKTLSVMARACALLAERGIELNLSTIPLDDEATYAMIARGETVGVFQLESGGMRDVLRRLRPDRFEEMIAVVALYRPGPMDNIPSFISRKHGEEEIDYLHPNLEGILKETFGIMIYQEQVMQAAQELAGYSLGAADLLRRAMGKKIQSEMDAQREKFVEGAVERGVDRSQADRIFDQVAKFAGYGFNKSHAAAYAMIAYQTGFLKANYPVEFMAALMTYDMVSTEKLDVFRQELERLGIPLLPPDINRSEADFSVEVMADGTRAIRYALGALRNVGHAAMRTLVAEREANGAFADLTDLASRLDTKLVNKKQMEMLACAGAFDSLCGNRQQVYKGADTLVRHAAAASDARHDSQVSLFGEGPASAPRVELPEVPDWPTMDRLRHEHEAIGFYLSAHPMDAYGRSLERLGVTRFADLPRAMRRDPGRKKIAGMVVGKQERRAKNSGNKFAFVQVSDKTGIKEIVIFSEALAQARELLVVGQPVLMTVEVRQDSEELRLSAVEVTDLDHAVAEAAAGLRVHLRDSGALTQLKSVLDRDQKGRGRVSVVVDLDDGREVEMKLPGGYRLTAAARQALKGVAGVELEDV</sequence>
<evidence type="ECO:0000256" key="9">
    <source>
        <dbReference type="ARBA" id="ARBA00022932"/>
    </source>
</evidence>
<dbReference type="GO" id="GO:0006260">
    <property type="term" value="P:DNA replication"/>
    <property type="evidence" value="ECO:0007669"/>
    <property type="project" value="UniProtKB-KW"/>
</dbReference>
<dbReference type="Pfam" id="PF17657">
    <property type="entry name" value="DNA_pol3_finger"/>
    <property type="match status" value="1"/>
</dbReference>
<dbReference type="Proteomes" id="UP000199415">
    <property type="component" value="Unassembled WGS sequence"/>
</dbReference>
<dbReference type="InterPro" id="IPR004013">
    <property type="entry name" value="PHP_dom"/>
</dbReference>
<protein>
    <recommendedName>
        <fullName evidence="4">DNA polymerase III subunit alpha</fullName>
        <ecNumber evidence="3">2.7.7.7</ecNumber>
    </recommendedName>
</protein>
<keyword evidence="6" id="KW-0808">Transferase</keyword>
<evidence type="ECO:0000256" key="4">
    <source>
        <dbReference type="ARBA" id="ARBA00019114"/>
    </source>
</evidence>
<dbReference type="PANTHER" id="PTHR32294">
    <property type="entry name" value="DNA POLYMERASE III SUBUNIT ALPHA"/>
    <property type="match status" value="1"/>
</dbReference>
<evidence type="ECO:0000256" key="10">
    <source>
        <dbReference type="ARBA" id="ARBA00025611"/>
    </source>
</evidence>
<dbReference type="InterPro" id="IPR040982">
    <property type="entry name" value="DNA_pol3_finger"/>
</dbReference>
<keyword evidence="9" id="KW-0239">DNA-directed DNA polymerase</keyword>
<dbReference type="Gene3D" id="3.20.20.140">
    <property type="entry name" value="Metal-dependent hydrolases"/>
    <property type="match status" value="1"/>
</dbReference>
<dbReference type="Pfam" id="PF14579">
    <property type="entry name" value="HHH_6"/>
    <property type="match status" value="1"/>
</dbReference>
<dbReference type="InterPro" id="IPR003141">
    <property type="entry name" value="Pol/His_phosphatase_N"/>
</dbReference>
<dbReference type="GO" id="GO:0003887">
    <property type="term" value="F:DNA-directed DNA polymerase activity"/>
    <property type="evidence" value="ECO:0007669"/>
    <property type="project" value="UniProtKB-KW"/>
</dbReference>
<keyword evidence="8" id="KW-0235">DNA replication</keyword>
<dbReference type="Pfam" id="PF02811">
    <property type="entry name" value="PHP"/>
    <property type="match status" value="1"/>
</dbReference>
<dbReference type="Pfam" id="PF01336">
    <property type="entry name" value="tRNA_anti-codon"/>
    <property type="match status" value="1"/>
</dbReference>
<dbReference type="SUPFAM" id="SSF89550">
    <property type="entry name" value="PHP domain-like"/>
    <property type="match status" value="1"/>
</dbReference>
<dbReference type="STRING" id="1082479.SAMN05216241_10268"/>
<dbReference type="SMART" id="SM00481">
    <property type="entry name" value="POLIIIAc"/>
    <property type="match status" value="1"/>
</dbReference>
<evidence type="ECO:0000256" key="12">
    <source>
        <dbReference type="ARBA" id="ARBA00049244"/>
    </source>
</evidence>
<dbReference type="InterPro" id="IPR049821">
    <property type="entry name" value="PolIIIA_DnaE1_PHP"/>
</dbReference>
<evidence type="ECO:0000256" key="5">
    <source>
        <dbReference type="ARBA" id="ARBA00022490"/>
    </source>
</evidence>
<evidence type="ECO:0000256" key="2">
    <source>
        <dbReference type="ARBA" id="ARBA00009496"/>
    </source>
</evidence>
<evidence type="ECO:0000256" key="7">
    <source>
        <dbReference type="ARBA" id="ARBA00022695"/>
    </source>
</evidence>
<dbReference type="Gene3D" id="1.10.150.870">
    <property type="match status" value="1"/>
</dbReference>
<dbReference type="Gene3D" id="1.10.10.1600">
    <property type="entry name" value="Bacterial DNA polymerase III alpha subunit, thumb domain"/>
    <property type="match status" value="1"/>
</dbReference>
<dbReference type="EMBL" id="FNCE01000002">
    <property type="protein sequence ID" value="SDF70411.1"/>
    <property type="molecule type" value="Genomic_DNA"/>
</dbReference>
<comment type="subunit">
    <text evidence="11">DNA polymerase III contains a core (composed of alpha, epsilon and theta chains) that associates with a tau subunit. This core dimerizes to form the POLIII' complex. PolIII' associates with the gamma complex (composed of gamma, delta, delta', psi and chi chains) and with the beta chain to form the complete DNA polymerase III complex.</text>
</comment>
<proteinExistence type="inferred from homology"/>
<evidence type="ECO:0000256" key="11">
    <source>
        <dbReference type="ARBA" id="ARBA00026073"/>
    </source>
</evidence>
<evidence type="ECO:0000256" key="3">
    <source>
        <dbReference type="ARBA" id="ARBA00012417"/>
    </source>
</evidence>
<evidence type="ECO:0000313" key="15">
    <source>
        <dbReference type="Proteomes" id="UP000199415"/>
    </source>
</evidence>
<dbReference type="NCBIfam" id="NF004226">
    <property type="entry name" value="PRK05673.1"/>
    <property type="match status" value="1"/>
</dbReference>
<dbReference type="NCBIfam" id="TIGR00594">
    <property type="entry name" value="polc"/>
    <property type="match status" value="1"/>
</dbReference>
<reference evidence="14 15" key="1">
    <citation type="submission" date="2016-10" db="EMBL/GenBank/DDBJ databases">
        <authorList>
            <person name="de Groot N.N."/>
        </authorList>
    </citation>
    <scope>NUCLEOTIDE SEQUENCE [LARGE SCALE GENOMIC DNA]</scope>
    <source>
        <strain evidence="14 15">DSM 25584</strain>
    </source>
</reference>
<dbReference type="GO" id="GO:0003676">
    <property type="term" value="F:nucleic acid binding"/>
    <property type="evidence" value="ECO:0007669"/>
    <property type="project" value="InterPro"/>
</dbReference>
<keyword evidence="15" id="KW-1185">Reference proteome</keyword>
<comment type="subcellular location">
    <subcellularLocation>
        <location evidence="1">Cytoplasm</location>
    </subcellularLocation>
</comment>
<evidence type="ECO:0000256" key="6">
    <source>
        <dbReference type="ARBA" id="ARBA00022679"/>
    </source>
</evidence>
<dbReference type="InterPro" id="IPR011708">
    <property type="entry name" value="DNA_pol3_alpha_NTPase_dom"/>
</dbReference>
<accession>A0A1G7N8Z0</accession>
<dbReference type="InterPro" id="IPR004805">
    <property type="entry name" value="DnaE2/DnaE/PolC"/>
</dbReference>
<keyword evidence="7" id="KW-0548">Nucleotidyltransferase</keyword>
<dbReference type="CDD" id="cd04485">
    <property type="entry name" value="DnaE_OBF"/>
    <property type="match status" value="1"/>
</dbReference>
<dbReference type="GO" id="GO:0005737">
    <property type="term" value="C:cytoplasm"/>
    <property type="evidence" value="ECO:0007669"/>
    <property type="project" value="UniProtKB-SubCell"/>
</dbReference>
<feature type="domain" description="Polymerase/histidinol phosphatase N-terminal" evidence="13">
    <location>
        <begin position="32"/>
        <end position="99"/>
    </location>
</feature>
<dbReference type="GO" id="GO:0008408">
    <property type="term" value="F:3'-5' exonuclease activity"/>
    <property type="evidence" value="ECO:0007669"/>
    <property type="project" value="InterPro"/>
</dbReference>